<sequence length="67" mass="7388">MIKQCATCDQPLVKVWINTGQGTLILEELKKHGPFAKTKSSVVSTYVCSNCGRVELFAKNPGFLDKD</sequence>
<dbReference type="Proteomes" id="UP000242705">
    <property type="component" value="Unassembled WGS sequence"/>
</dbReference>
<comment type="caution">
    <text evidence="1">The sequence shown here is derived from an EMBL/GenBank/DDBJ whole genome shotgun (WGS) entry which is preliminary data.</text>
</comment>
<proteinExistence type="predicted"/>
<reference evidence="1 2" key="1">
    <citation type="journal article" date="2014" name="BMC Genomics">
        <title>Comparison of environmental and isolate Sulfobacillus genomes reveals diverse carbon, sulfur, nitrogen, and hydrogen metabolisms.</title>
        <authorList>
            <person name="Justice N.B."/>
            <person name="Norman A."/>
            <person name="Brown C.T."/>
            <person name="Singh A."/>
            <person name="Thomas B.C."/>
            <person name="Banfield J.F."/>
        </authorList>
    </citation>
    <scope>NUCLEOTIDE SEQUENCE [LARGE SCALE GENOMIC DNA]</scope>
    <source>
        <strain evidence="1">AMDSBA5</strain>
    </source>
</reference>
<evidence type="ECO:0008006" key="3">
    <source>
        <dbReference type="Google" id="ProtNLM"/>
    </source>
</evidence>
<evidence type="ECO:0000313" key="2">
    <source>
        <dbReference type="Proteomes" id="UP000242705"/>
    </source>
</evidence>
<protein>
    <recommendedName>
        <fullName evidence="3">Nucleic acid-binding protein</fullName>
    </recommendedName>
</protein>
<dbReference type="EMBL" id="PXYX01000043">
    <property type="protein sequence ID" value="PSR24775.1"/>
    <property type="molecule type" value="Genomic_DNA"/>
</dbReference>
<gene>
    <name evidence="1" type="ORF">C7B47_14015</name>
</gene>
<dbReference type="AlphaFoldDB" id="A0A2T2WRB1"/>
<accession>A0A2T2WRB1</accession>
<name>A0A2T2WRB1_SULTH</name>
<evidence type="ECO:0000313" key="1">
    <source>
        <dbReference type="EMBL" id="PSR24775.1"/>
    </source>
</evidence>
<organism evidence="1 2">
    <name type="scientific">Sulfobacillus thermosulfidooxidans</name>
    <dbReference type="NCBI Taxonomy" id="28034"/>
    <lineage>
        <taxon>Bacteria</taxon>
        <taxon>Bacillati</taxon>
        <taxon>Bacillota</taxon>
        <taxon>Clostridia</taxon>
        <taxon>Eubacteriales</taxon>
        <taxon>Clostridiales Family XVII. Incertae Sedis</taxon>
        <taxon>Sulfobacillus</taxon>
    </lineage>
</organism>